<keyword evidence="1" id="KW-0001">2Fe-2S</keyword>
<feature type="domain" description="Iron-binding zinc finger CDGSH type" evidence="5">
    <location>
        <begin position="21"/>
        <end position="60"/>
    </location>
</feature>
<dbReference type="PATRIC" id="fig|1396.535.peg.4725"/>
<protein>
    <recommendedName>
        <fullName evidence="5">Iron-binding zinc finger CDGSH type domain-containing protein</fullName>
    </recommendedName>
</protein>
<dbReference type="AlphaFoldDB" id="A0A162NYM6"/>
<organism evidence="6 7">
    <name type="scientific">Bacillus cereus</name>
    <dbReference type="NCBI Taxonomy" id="1396"/>
    <lineage>
        <taxon>Bacteria</taxon>
        <taxon>Bacillati</taxon>
        <taxon>Bacillota</taxon>
        <taxon>Bacilli</taxon>
        <taxon>Bacillales</taxon>
        <taxon>Bacillaceae</taxon>
        <taxon>Bacillus</taxon>
        <taxon>Bacillus cereus group</taxon>
    </lineage>
</organism>
<dbReference type="InterPro" id="IPR018967">
    <property type="entry name" value="FeS-contain_CDGSH-typ"/>
</dbReference>
<evidence type="ECO:0000256" key="3">
    <source>
        <dbReference type="ARBA" id="ARBA00023004"/>
    </source>
</evidence>
<accession>A0A162NYM6</accession>
<evidence type="ECO:0000256" key="2">
    <source>
        <dbReference type="ARBA" id="ARBA00022723"/>
    </source>
</evidence>
<name>A0A162NYM6_BACCE</name>
<dbReference type="EMBL" id="LJKE01000088">
    <property type="protein sequence ID" value="KZD57475.1"/>
    <property type="molecule type" value="Genomic_DNA"/>
</dbReference>
<evidence type="ECO:0000313" key="6">
    <source>
        <dbReference type="EMBL" id="KZD57475.1"/>
    </source>
</evidence>
<dbReference type="GO" id="GO:0005737">
    <property type="term" value="C:cytoplasm"/>
    <property type="evidence" value="ECO:0007669"/>
    <property type="project" value="UniProtKB-ARBA"/>
</dbReference>
<keyword evidence="4" id="KW-0411">Iron-sulfur</keyword>
<dbReference type="SMART" id="SM00704">
    <property type="entry name" value="ZnF_CDGSH"/>
    <property type="match status" value="1"/>
</dbReference>
<evidence type="ECO:0000259" key="5">
    <source>
        <dbReference type="SMART" id="SM00704"/>
    </source>
</evidence>
<gene>
    <name evidence="6" type="ORF">B4088_4889</name>
</gene>
<dbReference type="Gene3D" id="3.40.5.90">
    <property type="entry name" value="CDGSH iron-sulfur domain, mitoNEET-type"/>
    <property type="match status" value="1"/>
</dbReference>
<keyword evidence="2" id="KW-0479">Metal-binding</keyword>
<evidence type="ECO:0000313" key="7">
    <source>
        <dbReference type="Proteomes" id="UP000076482"/>
    </source>
</evidence>
<dbReference type="InterPro" id="IPR042216">
    <property type="entry name" value="MitoNEET_CISD"/>
</dbReference>
<sequence>MTKVIIKVTDNGPSIVTGNVELVDGEGNPFNIGEQFKLCRCGLSNHKPFCDGSHRGKFESTVRAT</sequence>
<comment type="caution">
    <text evidence="6">The sequence shown here is derived from an EMBL/GenBank/DDBJ whole genome shotgun (WGS) entry which is preliminary data.</text>
</comment>
<keyword evidence="3" id="KW-0408">Iron</keyword>
<dbReference type="GO" id="GO:0046872">
    <property type="term" value="F:metal ion binding"/>
    <property type="evidence" value="ECO:0007669"/>
    <property type="project" value="UniProtKB-KW"/>
</dbReference>
<dbReference type="GO" id="GO:0051537">
    <property type="term" value="F:2 iron, 2 sulfur cluster binding"/>
    <property type="evidence" value="ECO:0007669"/>
    <property type="project" value="UniProtKB-KW"/>
</dbReference>
<proteinExistence type="predicted"/>
<evidence type="ECO:0000256" key="1">
    <source>
        <dbReference type="ARBA" id="ARBA00022714"/>
    </source>
</evidence>
<dbReference type="Pfam" id="PF09360">
    <property type="entry name" value="zf-CDGSH"/>
    <property type="match status" value="1"/>
</dbReference>
<dbReference type="Proteomes" id="UP000076482">
    <property type="component" value="Unassembled WGS sequence"/>
</dbReference>
<evidence type="ECO:0000256" key="4">
    <source>
        <dbReference type="ARBA" id="ARBA00023014"/>
    </source>
</evidence>
<reference evidence="6 7" key="1">
    <citation type="submission" date="2015-09" db="EMBL/GenBank/DDBJ databases">
        <title>Bacillus cereus food isolates.</title>
        <authorList>
            <person name="Boekhorst J."/>
        </authorList>
    </citation>
    <scope>NUCLEOTIDE SEQUENCE [LARGE SCALE GENOMIC DNA]</scope>
    <source>
        <strain evidence="6 7">B4088</strain>
    </source>
</reference>